<proteinExistence type="predicted"/>
<feature type="compositionally biased region" description="Basic and acidic residues" evidence="1">
    <location>
        <begin position="90"/>
        <end position="100"/>
    </location>
</feature>
<dbReference type="EMBL" id="MH536824">
    <property type="protein sequence ID" value="AXH50357.1"/>
    <property type="molecule type" value="Genomic_DNA"/>
</dbReference>
<evidence type="ECO:0000313" key="3">
    <source>
        <dbReference type="Proteomes" id="UP000259879"/>
    </source>
</evidence>
<name>A0A345L505_9CAUD</name>
<keyword evidence="3" id="KW-1185">Reference proteome</keyword>
<reference evidence="2 3" key="1">
    <citation type="submission" date="2018-06" db="EMBL/GenBank/DDBJ databases">
        <authorList>
            <person name="Burkert N.A."/>
            <person name="Costello E."/>
            <person name="Grana D.J."/>
            <person name="Pejavara N.C."/>
            <person name="Picknally G.M."/>
            <person name="Christen E.M."/>
            <person name="Williams K.C."/>
            <person name="Merlino C.O."/>
            <person name="McCann M.P."/>
            <person name="Lee-Soety J.Y."/>
            <person name="Washington J.M."/>
            <person name="Garlena R.A."/>
            <person name="Russell D.A."/>
            <person name="Pope W.H."/>
            <person name="Jacobs-Sera D."/>
            <person name="Hendrix R.W."/>
            <person name="Hatfull G.F."/>
        </authorList>
    </citation>
    <scope>NUCLEOTIDE SEQUENCE [LARGE SCALE GENOMIC DNA]</scope>
</reference>
<dbReference type="Proteomes" id="UP000259879">
    <property type="component" value="Segment"/>
</dbReference>
<accession>A0A345L505</accession>
<feature type="region of interest" description="Disordered" evidence="1">
    <location>
        <begin position="66"/>
        <end position="164"/>
    </location>
</feature>
<organism evidence="2 3">
    <name type="scientific">Gordonia phage NatB6</name>
    <dbReference type="NCBI Taxonomy" id="2250322"/>
    <lineage>
        <taxon>Viruses</taxon>
        <taxon>Duplodnaviria</taxon>
        <taxon>Heunggongvirae</taxon>
        <taxon>Uroviricota</taxon>
        <taxon>Caudoviricetes</taxon>
        <taxon>Zierdtviridae</taxon>
        <taxon>Emilbogenvirinae</taxon>
        <taxon>Foxborovirus</taxon>
        <taxon>Foxborovirus NatB6</taxon>
    </lineage>
</organism>
<dbReference type="GeneID" id="65114699"/>
<dbReference type="RefSeq" id="YP_010097038.1">
    <property type="nucleotide sequence ID" value="NC_055755.1"/>
</dbReference>
<protein>
    <submittedName>
        <fullName evidence="2">Uncharacterized protein</fullName>
    </submittedName>
</protein>
<evidence type="ECO:0000313" key="2">
    <source>
        <dbReference type="EMBL" id="AXH50357.1"/>
    </source>
</evidence>
<dbReference type="KEGG" id="vg:65114699"/>
<gene>
    <name evidence="2" type="primary">77</name>
    <name evidence="2" type="ORF">SEA_NATB6_77</name>
</gene>
<evidence type="ECO:0000256" key="1">
    <source>
        <dbReference type="SAM" id="MobiDB-lite"/>
    </source>
</evidence>
<sequence length="321" mass="34751">MAELSEAQQDAFDLANQITAHAQKYDWTPAKGHPKVNKKFAFVTLRRDIGAPEGTEELKAFYAVDPDAENDQVTYTDPAGATKVLDTESGDVREQIENDFHVLGPEARQPEDDQPDPGPVDADEAPVPPTSAAHSAAHQDVPPTSAAHPDTDDESAAHSDDEVPPTEKTVMEHVGMVPEVDEFDIAAEAIAHKDAAERARPADQPNALWSQQDTYAAVRSQQANPSRNWSGVASPLTSAEILTRLGVNRKSNNRVEVVWLNALSGALDRAIVDGDGGKYPPHITPAEFDPEEHGEDLRILHFLQVGGGFRSVAVCRIKKIG</sequence>